<name>A0A419X6D4_9BACT</name>
<evidence type="ECO:0000256" key="1">
    <source>
        <dbReference type="SAM" id="SignalP"/>
    </source>
</evidence>
<dbReference type="EMBL" id="RAPQ01000008">
    <property type="protein sequence ID" value="RKE03255.1"/>
    <property type="molecule type" value="Genomic_DNA"/>
</dbReference>
<gene>
    <name evidence="2" type="ORF">BXY64_0248</name>
</gene>
<evidence type="ECO:0000313" key="3">
    <source>
        <dbReference type="Proteomes" id="UP000284531"/>
    </source>
</evidence>
<accession>A0A419X6D4</accession>
<comment type="caution">
    <text evidence="2">The sequence shown here is derived from an EMBL/GenBank/DDBJ whole genome shotgun (WGS) entry which is preliminary data.</text>
</comment>
<keyword evidence="3" id="KW-1185">Reference proteome</keyword>
<dbReference type="Proteomes" id="UP000284531">
    <property type="component" value="Unassembled WGS sequence"/>
</dbReference>
<evidence type="ECO:0000313" key="2">
    <source>
        <dbReference type="EMBL" id="RKE03255.1"/>
    </source>
</evidence>
<organism evidence="2 3">
    <name type="scientific">Marinifilum flexuosum</name>
    <dbReference type="NCBI Taxonomy" id="1117708"/>
    <lineage>
        <taxon>Bacteria</taxon>
        <taxon>Pseudomonadati</taxon>
        <taxon>Bacteroidota</taxon>
        <taxon>Bacteroidia</taxon>
        <taxon>Marinilabiliales</taxon>
        <taxon>Marinifilaceae</taxon>
    </lineage>
</organism>
<sequence length="1301" mass="139968">MKHFYPYLHTTLLFVYLLFSNQFIAIAAQVPPDNSIDISIDKSAICEGEVISIFLASSEVGVEYQLKADGVNEGAPINGTGSQISFNSKPSVTTTYSITATNTNTSESVNLTETITVTVSSGPNLNLLVSASETQICKGEGVIISVDNTESGYTYLLNNGPDDFPPAIAGNGGTIQFPQVFPASNTTYQIFVAGGSCYDQIMLNNTTSINVAAAPKIDLVAYADNNQICIRESVNITIENSEIGIDYQIFDGSTYIAGPLTGNGSNLVFTLTPTSTELYTLRAFGPSCLNYYNLDQKILVTVGTTPRTDINLNADDTELCLGETAVIRLEESENGVEYQLTDGTNPVGTPVTGDGNSISFAEVSPNATTTYHVEINSTECSETKNLDNTIEIKVNPQADITLNVTPNFADICEGENISIFVDGSENDVNYQLFDGISTIGPSITGNGGSIEFNLSPNSSKTYEVQAIKNNCSTVNTLNQKSTITVNPKPDLDLVVKAIPAEICEGESTIFSIENTENDVQYQLKDASGNIGTPIAGNGSQIDFPAVSPLSTTNYLVDAIKSTCSTVYEFTNQVTVTVYPQPAGTISYAVDPAEICEGEIIAVTITGSENTIKYEVIGSIEGKLGEVEGNGTDISIFIKPKQSQTLSIQAQNLLCTSPVVYPNTSNITVNTGPKLDLAVTADHNQICESLNTPVVISVENSESGLSYWLKDQTGSVLDMATGNSGTLNFTSVSPTTSTSYIVETTMTGCNDRLDLQNTYDLTVVPLPVTTMDVSISEPEICVGENTIISIDSSEVGVKYQLFDGTYLEGDPVDGTGSALSFPEFSPFRSVTYQVIATNEACGTQQYLDESIRVNVGLQPEIHLHPTIDKHTICEGEQVVVSLTPTDTRVQYQLWEGNTAIGSPITGNNETVNFEPTAPANSTTYRIEALGERCLAPVDIRYTVDVDVHHSPEISKTILSNRDTICAGEEVVISVENSQADIFYQLHDGSKLIEPNVVGNGGTIQFPEQYPSTSSTYTVYAHEMVCTNPLALDNTKLITVPDISTNSVENFATPEEFCEGEAIDIELTNTISGIEYILQDGDNILSEIIGDGGPIVFEDIVPNINSNLFVSIGNCSDKLIAAKPNYTLQSNPKLQIVSTDVHTGYDGNLVISVSDGVAPYTYIINPGETTTSDNPVYELTNLESGTYQVLVVDGNACRSSDAGQLVEIKLDEDQKIIVNNALTPNGDGINDTWKIHYDPSLGNPEVYVFNIYGQEVYHSKSYQNDWKGSFNGSILPNGAYYYLIEFESGEIKPVKGSLSILGN</sequence>
<dbReference type="OrthoDB" id="1488276at2"/>
<proteinExistence type="predicted"/>
<protein>
    <submittedName>
        <fullName evidence="2">Gliding motility-associated-like protein</fullName>
    </submittedName>
</protein>
<reference evidence="2 3" key="1">
    <citation type="submission" date="2018-09" db="EMBL/GenBank/DDBJ databases">
        <title>Genomic Encyclopedia of Archaeal and Bacterial Type Strains, Phase II (KMG-II): from individual species to whole genera.</title>
        <authorList>
            <person name="Goeker M."/>
        </authorList>
    </citation>
    <scope>NUCLEOTIDE SEQUENCE [LARGE SCALE GENOMIC DNA]</scope>
    <source>
        <strain evidence="2 3">DSM 21950</strain>
    </source>
</reference>
<keyword evidence="1" id="KW-0732">Signal</keyword>
<dbReference type="Pfam" id="PF13585">
    <property type="entry name" value="CHU_C"/>
    <property type="match status" value="1"/>
</dbReference>
<feature type="signal peptide" evidence="1">
    <location>
        <begin position="1"/>
        <end position="27"/>
    </location>
</feature>
<feature type="chain" id="PRO_5019248756" evidence="1">
    <location>
        <begin position="28"/>
        <end position="1301"/>
    </location>
</feature>
<dbReference type="RefSeq" id="WP_120238166.1">
    <property type="nucleotide sequence ID" value="NZ_RAPQ01000008.1"/>
</dbReference>
<dbReference type="InterPro" id="IPR026341">
    <property type="entry name" value="T9SS_type_B"/>
</dbReference>
<dbReference type="NCBIfam" id="TIGR04131">
    <property type="entry name" value="Bac_Flav_CTERM"/>
    <property type="match status" value="1"/>
</dbReference>